<gene>
    <name evidence="2" type="ORF">Ldro_1247</name>
</gene>
<dbReference type="Proteomes" id="UP000054736">
    <property type="component" value="Unassembled WGS sequence"/>
</dbReference>
<accession>A0A0W0SWJ4</accession>
<protein>
    <submittedName>
        <fullName evidence="2">Uncharacterized protein</fullName>
    </submittedName>
</protein>
<sequence>MRHLILGAVLFFCSYSAIAQCELRLNNLTDKPALAWIQYDQRLDDQVNIAPHRSLFVDLHYGGYCHDKAYFKLYRYAHELYFSGVLASGQVFDIHP</sequence>
<dbReference type="OrthoDB" id="9890008at2"/>
<evidence type="ECO:0000313" key="2">
    <source>
        <dbReference type="EMBL" id="KTC87628.1"/>
    </source>
</evidence>
<feature type="signal peptide" evidence="1">
    <location>
        <begin position="1"/>
        <end position="19"/>
    </location>
</feature>
<keyword evidence="3" id="KW-1185">Reference proteome</keyword>
<evidence type="ECO:0000256" key="1">
    <source>
        <dbReference type="SAM" id="SignalP"/>
    </source>
</evidence>
<reference evidence="2 3" key="1">
    <citation type="submission" date="2015-11" db="EMBL/GenBank/DDBJ databases">
        <title>Genomic analysis of 38 Legionella species identifies large and diverse effector repertoires.</title>
        <authorList>
            <person name="Burstein D."/>
            <person name="Amaro F."/>
            <person name="Zusman T."/>
            <person name="Lifshitz Z."/>
            <person name="Cohen O."/>
            <person name="Gilbert J.A."/>
            <person name="Pupko T."/>
            <person name="Shuman H.A."/>
            <person name="Segal G."/>
        </authorList>
    </citation>
    <scope>NUCLEOTIDE SEQUENCE [LARGE SCALE GENOMIC DNA]</scope>
    <source>
        <strain evidence="2 3">ATCC 700990</strain>
    </source>
</reference>
<feature type="chain" id="PRO_5006912419" evidence="1">
    <location>
        <begin position="20"/>
        <end position="96"/>
    </location>
</feature>
<name>A0A0W0SWJ4_9GAMM</name>
<organism evidence="2 3">
    <name type="scientific">Legionella drozanskii LLAP-1</name>
    <dbReference type="NCBI Taxonomy" id="1212489"/>
    <lineage>
        <taxon>Bacteria</taxon>
        <taxon>Pseudomonadati</taxon>
        <taxon>Pseudomonadota</taxon>
        <taxon>Gammaproteobacteria</taxon>
        <taxon>Legionellales</taxon>
        <taxon>Legionellaceae</taxon>
        <taxon>Legionella</taxon>
    </lineage>
</organism>
<proteinExistence type="predicted"/>
<dbReference type="AlphaFoldDB" id="A0A0W0SWJ4"/>
<comment type="caution">
    <text evidence="2">The sequence shown here is derived from an EMBL/GenBank/DDBJ whole genome shotgun (WGS) entry which is preliminary data.</text>
</comment>
<dbReference type="PATRIC" id="fig|1212489.4.peg.1313"/>
<keyword evidence="1" id="KW-0732">Signal</keyword>
<dbReference type="EMBL" id="LNXY01000020">
    <property type="protein sequence ID" value="KTC87628.1"/>
    <property type="molecule type" value="Genomic_DNA"/>
</dbReference>
<evidence type="ECO:0000313" key="3">
    <source>
        <dbReference type="Proteomes" id="UP000054736"/>
    </source>
</evidence>
<dbReference type="RefSeq" id="WP_131764375.1">
    <property type="nucleotide sequence ID" value="NZ_CAAAIU010000010.1"/>
</dbReference>
<dbReference type="STRING" id="1212489.Ldro_1247"/>